<protein>
    <submittedName>
        <fullName evidence="1">Uncharacterized protein</fullName>
    </submittedName>
</protein>
<dbReference type="EMBL" id="LR796353">
    <property type="protein sequence ID" value="CAB4139219.1"/>
    <property type="molecule type" value="Genomic_DNA"/>
</dbReference>
<reference evidence="1" key="1">
    <citation type="submission" date="2020-04" db="EMBL/GenBank/DDBJ databases">
        <authorList>
            <person name="Chiriac C."/>
            <person name="Salcher M."/>
            <person name="Ghai R."/>
            <person name="Kavagutti S V."/>
        </authorList>
    </citation>
    <scope>NUCLEOTIDE SEQUENCE</scope>
</reference>
<accession>A0A6J5M601</accession>
<sequence>MPTVPFRGLGTKGIVKDLPPADLPLEAYTGGNNVRFANGASMRSPSWRTSNPSLSFVPSGTFLYSPPGGSETTFVPTETGAIWSRSSANALTDVSVPGFTPATSSTQFTACSLGAVFYLNRESHVPRFFTSASSTFTALPAWNAAWRCEVLRSFKDFLVAFNVTKSATQFQTMVKWSDAALAGAPPASWDETDPTKLAGETILAELSGPIVDAQNLRDAVVIYGTNEVWLMEFVGGQFVFRFRRIFGDAGILNRNCAVEVEGRHYVFGNDDIYVHDGTQRKSLAAGRVRDFVFRNLNTAHLNRSFVAHNVATREILFCYVSGDADAVPGFTGGTGVNRAAVYCYDNDTWGFMDMPNVFGPMSLAPASAALTYATAPAGFDATGGSYQDVGGSVRRTPMASVRALGSSIASARLSFLDPIEANSTVPFALDTALFTPAYLEKEHIDLDAQGAELTVFKTVSRVVPQLRMVTGGNVAFRFGAANLHGAATTWADPLTFNAATDYKIDTRVSGRYLALRATVTEPRDFSLSGFDAMITSNGAR</sequence>
<organism evidence="1">
    <name type="scientific">uncultured Caudovirales phage</name>
    <dbReference type="NCBI Taxonomy" id="2100421"/>
    <lineage>
        <taxon>Viruses</taxon>
        <taxon>Duplodnaviria</taxon>
        <taxon>Heunggongvirae</taxon>
        <taxon>Uroviricota</taxon>
        <taxon>Caudoviricetes</taxon>
        <taxon>Peduoviridae</taxon>
        <taxon>Maltschvirus</taxon>
        <taxon>Maltschvirus maltsch</taxon>
    </lineage>
</organism>
<gene>
    <name evidence="1" type="ORF">UFOVP345_27</name>
</gene>
<proteinExistence type="predicted"/>
<name>A0A6J5M601_9CAUD</name>
<evidence type="ECO:0000313" key="1">
    <source>
        <dbReference type="EMBL" id="CAB4139219.1"/>
    </source>
</evidence>